<dbReference type="OrthoDB" id="2939119at2"/>
<keyword evidence="4" id="KW-1185">Reference proteome</keyword>
<dbReference type="STRING" id="1017273.SAMN05443094_105156"/>
<evidence type="ECO:0000313" key="3">
    <source>
        <dbReference type="Proteomes" id="UP000186385"/>
    </source>
</evidence>
<reference evidence="1" key="3">
    <citation type="submission" date="2017-03" db="EMBL/GenBank/DDBJ databases">
        <authorList>
            <person name="Dastager S.G."/>
            <person name="Neurgaonkar P.S."/>
            <person name="Dharne M.S."/>
        </authorList>
    </citation>
    <scope>NUCLEOTIDE SEQUENCE</scope>
    <source>
        <strain evidence="1">DSM 25145</strain>
    </source>
</reference>
<evidence type="ECO:0000313" key="1">
    <source>
        <dbReference type="EMBL" id="OXS77521.1"/>
    </source>
</evidence>
<protein>
    <submittedName>
        <fullName evidence="2">Uncharacterized protein</fullName>
    </submittedName>
</protein>
<reference evidence="2 3" key="1">
    <citation type="submission" date="2017-01" db="EMBL/GenBank/DDBJ databases">
        <authorList>
            <person name="Mah S.A."/>
            <person name="Swanson W.J."/>
            <person name="Moy G.W."/>
            <person name="Vacquier V.D."/>
        </authorList>
    </citation>
    <scope>NUCLEOTIDE SEQUENCE [LARGE SCALE GENOMIC DNA]</scope>
    <source>
        <strain evidence="2 3">NIO-1016</strain>
    </source>
</reference>
<dbReference type="Proteomes" id="UP000186385">
    <property type="component" value="Unassembled WGS sequence"/>
</dbReference>
<accession>A0A1N6Y5I7</accession>
<sequence>MKRAVYLLIILCAVVLYGVGQPSVKNEDKKTYVLIENRWVEAEEFYLTELPKYGWTIKKINNE</sequence>
<dbReference type="EMBL" id="FTLX01000005">
    <property type="protein sequence ID" value="SIR09739.1"/>
    <property type="molecule type" value="Genomic_DNA"/>
</dbReference>
<name>A0A1N6Y5I7_9BACI</name>
<dbReference type="Proteomes" id="UP000215545">
    <property type="component" value="Unassembled WGS sequence"/>
</dbReference>
<dbReference type="EMBL" id="MWSK01000005">
    <property type="protein sequence ID" value="OXS77521.1"/>
    <property type="molecule type" value="Genomic_DNA"/>
</dbReference>
<gene>
    <name evidence="1" type="ORF">B1B05_11840</name>
    <name evidence="2" type="ORF">SAMN05443094_105156</name>
</gene>
<reference evidence="4" key="2">
    <citation type="submission" date="2017-03" db="EMBL/GenBank/DDBJ databases">
        <title>Bacillus sp. V-88(T) DSM27956, whole genome shotgun sequencing project.</title>
        <authorList>
            <person name="Dastager S.G."/>
            <person name="Neurgaonkar P.S."/>
            <person name="Dharne M.S."/>
        </authorList>
    </citation>
    <scope>NUCLEOTIDE SEQUENCE [LARGE SCALE GENOMIC DNA]</scope>
    <source>
        <strain evidence="4">DSM 25145</strain>
    </source>
</reference>
<proteinExistence type="predicted"/>
<evidence type="ECO:0000313" key="2">
    <source>
        <dbReference type="EMBL" id="SIR09739.1"/>
    </source>
</evidence>
<evidence type="ECO:0000313" key="4">
    <source>
        <dbReference type="Proteomes" id="UP000215545"/>
    </source>
</evidence>
<dbReference type="RefSeq" id="WP_045851963.1">
    <property type="nucleotide sequence ID" value="NZ_FTLX01000005.1"/>
</dbReference>
<organism evidence="2 3">
    <name type="scientific">Domibacillus enclensis</name>
    <dbReference type="NCBI Taxonomy" id="1017273"/>
    <lineage>
        <taxon>Bacteria</taxon>
        <taxon>Bacillati</taxon>
        <taxon>Bacillota</taxon>
        <taxon>Bacilli</taxon>
        <taxon>Bacillales</taxon>
        <taxon>Bacillaceae</taxon>
        <taxon>Domibacillus</taxon>
    </lineage>
</organism>
<dbReference type="AlphaFoldDB" id="A0A1N6Y5I7"/>